<protein>
    <recommendedName>
        <fullName evidence="1">Endonuclease/exonuclease/phosphatase domain-containing protein</fullName>
    </recommendedName>
</protein>
<dbReference type="InterPro" id="IPR005135">
    <property type="entry name" value="Endo/exonuclease/phosphatase"/>
</dbReference>
<name>A0A8I7BBC7_HORVV</name>
<dbReference type="GO" id="GO:0003824">
    <property type="term" value="F:catalytic activity"/>
    <property type="evidence" value="ECO:0007669"/>
    <property type="project" value="InterPro"/>
</dbReference>
<dbReference type="SMR" id="A0A8I7BBC7"/>
<dbReference type="Gene3D" id="3.60.10.10">
    <property type="entry name" value="Endonuclease/exonuclease/phosphatase"/>
    <property type="match status" value="1"/>
</dbReference>
<dbReference type="AlphaFoldDB" id="A0A8I7BBC7"/>
<dbReference type="Gramene" id="HORVU.MOREX.r3.3HG0329650.1">
    <property type="protein sequence ID" value="HORVU.MOREX.r3.3HG0329650.1.CDS1"/>
    <property type="gene ID" value="HORVU.MOREX.r3.3HG0329650"/>
</dbReference>
<accession>A0A8I7BBC7</accession>
<evidence type="ECO:0000313" key="2">
    <source>
        <dbReference type="EnsemblPlants" id="HORVU.MOREX.r3.3HG0329650.1.CDS1"/>
    </source>
</evidence>
<proteinExistence type="predicted"/>
<reference evidence="2" key="3">
    <citation type="submission" date="2022-01" db="UniProtKB">
        <authorList>
            <consortium name="EnsemblPlants"/>
        </authorList>
    </citation>
    <scope>IDENTIFICATION</scope>
    <source>
        <strain evidence="2">subsp. vulgare</strain>
    </source>
</reference>
<keyword evidence="3" id="KW-1185">Reference proteome</keyword>
<reference evidence="2" key="2">
    <citation type="submission" date="2020-10" db="EMBL/GenBank/DDBJ databases">
        <authorList>
            <person name="Scholz U."/>
            <person name="Mascher M."/>
            <person name="Fiebig A."/>
        </authorList>
    </citation>
    <scope>NUCLEOTIDE SEQUENCE [LARGE SCALE GENOMIC DNA]</scope>
    <source>
        <strain evidence="2">cv. Morex</strain>
    </source>
</reference>
<evidence type="ECO:0000259" key="1">
    <source>
        <dbReference type="Pfam" id="PF03372"/>
    </source>
</evidence>
<evidence type="ECO:0000313" key="3">
    <source>
        <dbReference type="Proteomes" id="UP000011116"/>
    </source>
</evidence>
<sequence>MSILAWNCRGLGSDATVGELRYLVKKFRPALLFLSETKMWDNKAKNFMWSLGYSGSFAVSCVGRSGGLALFWKQPYVVSLKGFNSHCIDVVVKMEDSTEWRATFVYGEPRRELRYIFWDLLRRFSREWKGPWLCCGDFNEVLCRDEHYGVRDRSDA</sequence>
<reference evidence="3" key="1">
    <citation type="journal article" date="2012" name="Nature">
        <title>A physical, genetic and functional sequence assembly of the barley genome.</title>
        <authorList>
            <consortium name="The International Barley Genome Sequencing Consortium"/>
            <person name="Mayer K.F."/>
            <person name="Waugh R."/>
            <person name="Brown J.W."/>
            <person name="Schulman A."/>
            <person name="Langridge P."/>
            <person name="Platzer M."/>
            <person name="Fincher G.B."/>
            <person name="Muehlbauer G.J."/>
            <person name="Sato K."/>
            <person name="Close T.J."/>
            <person name="Wise R.P."/>
            <person name="Stein N."/>
        </authorList>
    </citation>
    <scope>NUCLEOTIDE SEQUENCE [LARGE SCALE GENOMIC DNA]</scope>
    <source>
        <strain evidence="3">cv. Morex</strain>
    </source>
</reference>
<dbReference type="Pfam" id="PF03372">
    <property type="entry name" value="Exo_endo_phos"/>
    <property type="match status" value="1"/>
</dbReference>
<organism evidence="2 3">
    <name type="scientific">Hordeum vulgare subsp. vulgare</name>
    <name type="common">Domesticated barley</name>
    <dbReference type="NCBI Taxonomy" id="112509"/>
    <lineage>
        <taxon>Eukaryota</taxon>
        <taxon>Viridiplantae</taxon>
        <taxon>Streptophyta</taxon>
        <taxon>Embryophyta</taxon>
        <taxon>Tracheophyta</taxon>
        <taxon>Spermatophyta</taxon>
        <taxon>Magnoliopsida</taxon>
        <taxon>Liliopsida</taxon>
        <taxon>Poales</taxon>
        <taxon>Poaceae</taxon>
        <taxon>BOP clade</taxon>
        <taxon>Pooideae</taxon>
        <taxon>Triticodae</taxon>
        <taxon>Triticeae</taxon>
        <taxon>Hordeinae</taxon>
        <taxon>Hordeum</taxon>
    </lineage>
</organism>
<dbReference type="PANTHER" id="PTHR35218:SF11">
    <property type="entry name" value="ENDONUCLEASE_EXONUCLEASE_PHOSPHATASE DOMAIN-CONTAINING PROTEIN"/>
    <property type="match status" value="1"/>
</dbReference>
<feature type="domain" description="Endonuclease/exonuclease/phosphatase" evidence="1">
    <location>
        <begin position="5"/>
        <end position="151"/>
    </location>
</feature>
<dbReference type="InterPro" id="IPR036691">
    <property type="entry name" value="Endo/exonu/phosph_ase_sf"/>
</dbReference>
<dbReference type="Proteomes" id="UP000011116">
    <property type="component" value="Chromosome 3H"/>
</dbReference>
<dbReference type="PANTHER" id="PTHR35218">
    <property type="entry name" value="RNASE H DOMAIN-CONTAINING PROTEIN"/>
    <property type="match status" value="1"/>
</dbReference>
<dbReference type="SUPFAM" id="SSF56219">
    <property type="entry name" value="DNase I-like"/>
    <property type="match status" value="1"/>
</dbReference>
<dbReference type="EnsemblPlants" id="HORVU.MOREX.r3.3HG0329650.1">
    <property type="protein sequence ID" value="HORVU.MOREX.r3.3HG0329650.1.CDS1"/>
    <property type="gene ID" value="HORVU.MOREX.r3.3HG0329650"/>
</dbReference>